<dbReference type="Gene3D" id="3.30.450.40">
    <property type="match status" value="1"/>
</dbReference>
<dbReference type="InterPro" id="IPR001789">
    <property type="entry name" value="Sig_transdc_resp-reg_receiver"/>
</dbReference>
<dbReference type="SUPFAM" id="SSF47384">
    <property type="entry name" value="Homodimeric domain of signal transducing histidine kinase"/>
    <property type="match status" value="1"/>
</dbReference>
<evidence type="ECO:0000259" key="7">
    <source>
        <dbReference type="PROSITE" id="PS50109"/>
    </source>
</evidence>
<dbReference type="GO" id="GO:0000155">
    <property type="term" value="F:phosphorelay sensor kinase activity"/>
    <property type="evidence" value="ECO:0007669"/>
    <property type="project" value="InterPro"/>
</dbReference>
<dbReference type="EC" id="2.7.13.3" evidence="2"/>
<name>A0A7V1CVQ6_9GAMM</name>
<dbReference type="InterPro" id="IPR036890">
    <property type="entry name" value="HATPase_C_sf"/>
</dbReference>
<dbReference type="InterPro" id="IPR003594">
    <property type="entry name" value="HATPase_dom"/>
</dbReference>
<dbReference type="PRINTS" id="PR00344">
    <property type="entry name" value="BCTRLSENSOR"/>
</dbReference>
<dbReference type="Gene3D" id="3.40.50.2300">
    <property type="match status" value="1"/>
</dbReference>
<dbReference type="Gene3D" id="3.30.450.20">
    <property type="entry name" value="PAS domain"/>
    <property type="match status" value="1"/>
</dbReference>
<dbReference type="Pfam" id="PF01590">
    <property type="entry name" value="GAF"/>
    <property type="match status" value="1"/>
</dbReference>
<gene>
    <name evidence="9" type="ORF">ENH88_01730</name>
</gene>
<evidence type="ECO:0000313" key="9">
    <source>
        <dbReference type="EMBL" id="HEA15177.1"/>
    </source>
</evidence>
<dbReference type="Pfam" id="PF00072">
    <property type="entry name" value="Response_reg"/>
    <property type="match status" value="1"/>
</dbReference>
<dbReference type="PROSITE" id="PS50110">
    <property type="entry name" value="RESPONSE_REGULATORY"/>
    <property type="match status" value="1"/>
</dbReference>
<feature type="domain" description="Histidine kinase" evidence="7">
    <location>
        <begin position="308"/>
        <end position="527"/>
    </location>
</feature>
<dbReference type="SMART" id="SM00388">
    <property type="entry name" value="HisKA"/>
    <property type="match status" value="1"/>
</dbReference>
<dbReference type="PANTHER" id="PTHR43047">
    <property type="entry name" value="TWO-COMPONENT HISTIDINE PROTEIN KINASE"/>
    <property type="match status" value="1"/>
</dbReference>
<feature type="domain" description="Response regulatory" evidence="8">
    <location>
        <begin position="548"/>
        <end position="666"/>
    </location>
</feature>
<dbReference type="SMART" id="SM00387">
    <property type="entry name" value="HATPase_c"/>
    <property type="match status" value="1"/>
</dbReference>
<dbReference type="GO" id="GO:0009927">
    <property type="term" value="F:histidine phosphotransfer kinase activity"/>
    <property type="evidence" value="ECO:0007669"/>
    <property type="project" value="TreeGrafter"/>
</dbReference>
<comment type="catalytic activity">
    <reaction evidence="1">
        <text>ATP + protein L-histidine = ADP + protein N-phospho-L-histidine.</text>
        <dbReference type="EC" id="2.7.13.3"/>
    </reaction>
</comment>
<dbReference type="InterPro" id="IPR029016">
    <property type="entry name" value="GAF-like_dom_sf"/>
</dbReference>
<dbReference type="SUPFAM" id="SSF55874">
    <property type="entry name" value="ATPase domain of HSP90 chaperone/DNA topoisomerase II/histidine kinase"/>
    <property type="match status" value="1"/>
</dbReference>
<evidence type="ECO:0000256" key="4">
    <source>
        <dbReference type="ARBA" id="ARBA00022679"/>
    </source>
</evidence>
<dbReference type="CDD" id="cd17546">
    <property type="entry name" value="REC_hyHK_CKI1_RcsC-like"/>
    <property type="match status" value="1"/>
</dbReference>
<dbReference type="AlphaFoldDB" id="A0A7V1CVQ6"/>
<sequence length="675" mass="74614">MNFLRSFHDIVSDQQQSFDEKIASLLKFGLNVFSLDIAIISEIINNQYIVRYVITPDNSLAVGTIFDLAGTYCVHTLAASKALAFHQASTSRIAHHPCYVNFQLESYIGAPIKVGKDIYGTVNFSSPSSSTPFSQQAHDYVELFAQWLGSEFARKSANEQLLKNNNTLVKLESIANIGSWEVDLLTSKVTWSEQTKRIYQVDDSFIPDLASAISFFKEGDSRESITKAVESGMQTGEKWHLDLELVTAQKQTIWVSAFGESEFVDGSCVRLFGTLQDVTESVLLREELKSKQAQAERMLEDRSMLLTKISHELRTPLNGITGMLTTLLGEHNEAKRTEKLKVALRSADILLSIINEVLDFSKINHGELKLEPNHFLLKTIFIDLASLYIPLFKANNIDFKTQITIADDCWAYCDNTRLSQIAANLLSNALKFTDAGEVNFKVNVAQLNSQLALQLEVSDTGRGMTKPFLGSLFSPFTQEVDAKSSKGGTGLGLAIVKELIDHMGGTITVNSTFQQGTTFVVAIPLAIGAVQVEMKQRSEVTVDASHLSVLVVDDNQINRFVLEASLEKLQIKADFAVDGEDAILKCKQSKYDLIFMDCVMPQLDGLEATKILRSQNICSHNDTLIVALTANTSATDKVACKEAGMDMFISKPFKLHSIEEAVVNAVGKSQIKEIS</sequence>
<dbReference type="SUPFAM" id="SSF55785">
    <property type="entry name" value="PYP-like sensor domain (PAS domain)"/>
    <property type="match status" value="1"/>
</dbReference>
<dbReference type="PROSITE" id="PS50109">
    <property type="entry name" value="HIS_KIN"/>
    <property type="match status" value="1"/>
</dbReference>
<dbReference type="GO" id="GO:0005886">
    <property type="term" value="C:plasma membrane"/>
    <property type="evidence" value="ECO:0007669"/>
    <property type="project" value="TreeGrafter"/>
</dbReference>
<evidence type="ECO:0000256" key="2">
    <source>
        <dbReference type="ARBA" id="ARBA00012438"/>
    </source>
</evidence>
<evidence type="ECO:0000256" key="5">
    <source>
        <dbReference type="ARBA" id="ARBA00022777"/>
    </source>
</evidence>
<keyword evidence="5" id="KW-0418">Kinase</keyword>
<dbReference type="EMBL" id="DRGM01000023">
    <property type="protein sequence ID" value="HEA15177.1"/>
    <property type="molecule type" value="Genomic_DNA"/>
</dbReference>
<comment type="caution">
    <text evidence="9">The sequence shown here is derived from an EMBL/GenBank/DDBJ whole genome shotgun (WGS) entry which is preliminary data.</text>
</comment>
<proteinExistence type="predicted"/>
<evidence type="ECO:0000259" key="8">
    <source>
        <dbReference type="PROSITE" id="PS50110"/>
    </source>
</evidence>
<dbReference type="InterPro" id="IPR003661">
    <property type="entry name" value="HisK_dim/P_dom"/>
</dbReference>
<dbReference type="RefSeq" id="WP_304178815.1">
    <property type="nucleotide sequence ID" value="NZ_DRGM01000023.1"/>
</dbReference>
<dbReference type="SUPFAM" id="SSF52172">
    <property type="entry name" value="CheY-like"/>
    <property type="match status" value="1"/>
</dbReference>
<dbReference type="PANTHER" id="PTHR43047:SF66">
    <property type="entry name" value="HISKA"/>
    <property type="match status" value="1"/>
</dbReference>
<dbReference type="InterPro" id="IPR005467">
    <property type="entry name" value="His_kinase_dom"/>
</dbReference>
<dbReference type="SMART" id="SM00448">
    <property type="entry name" value="REC"/>
    <property type="match status" value="1"/>
</dbReference>
<reference evidence="9" key="1">
    <citation type="journal article" date="2020" name="mSystems">
        <title>Genome- and Community-Level Interaction Insights into Carbon Utilization and Element Cycling Functions of Hydrothermarchaeota in Hydrothermal Sediment.</title>
        <authorList>
            <person name="Zhou Z."/>
            <person name="Liu Y."/>
            <person name="Xu W."/>
            <person name="Pan J."/>
            <person name="Luo Z.H."/>
            <person name="Li M."/>
        </authorList>
    </citation>
    <scope>NUCLEOTIDE SEQUENCE [LARGE SCALE GENOMIC DNA]</scope>
    <source>
        <strain evidence="9">HyVt-346</strain>
    </source>
</reference>
<protein>
    <recommendedName>
        <fullName evidence="2">histidine kinase</fullName>
        <ecNumber evidence="2">2.7.13.3</ecNumber>
    </recommendedName>
</protein>
<dbReference type="InterPro" id="IPR003018">
    <property type="entry name" value="GAF"/>
</dbReference>
<dbReference type="Proteomes" id="UP000886188">
    <property type="component" value="Unassembled WGS sequence"/>
</dbReference>
<accession>A0A7V1CVQ6</accession>
<feature type="modified residue" description="4-aspartylphosphate" evidence="6">
    <location>
        <position position="597"/>
    </location>
</feature>
<dbReference type="Pfam" id="PF00512">
    <property type="entry name" value="HisKA"/>
    <property type="match status" value="1"/>
</dbReference>
<dbReference type="Pfam" id="PF02518">
    <property type="entry name" value="HATPase_c"/>
    <property type="match status" value="1"/>
</dbReference>
<dbReference type="Gene3D" id="1.10.287.130">
    <property type="match status" value="1"/>
</dbReference>
<dbReference type="Gene3D" id="3.30.565.10">
    <property type="entry name" value="Histidine kinase-like ATPase, C-terminal domain"/>
    <property type="match status" value="1"/>
</dbReference>
<dbReference type="InterPro" id="IPR035965">
    <property type="entry name" value="PAS-like_dom_sf"/>
</dbReference>
<organism evidence="9">
    <name type="scientific">Pseudoalteromonas prydzensis</name>
    <dbReference type="NCBI Taxonomy" id="182141"/>
    <lineage>
        <taxon>Bacteria</taxon>
        <taxon>Pseudomonadati</taxon>
        <taxon>Pseudomonadota</taxon>
        <taxon>Gammaproteobacteria</taxon>
        <taxon>Alteromonadales</taxon>
        <taxon>Pseudoalteromonadaceae</taxon>
        <taxon>Pseudoalteromonas</taxon>
    </lineage>
</organism>
<dbReference type="InterPro" id="IPR004358">
    <property type="entry name" value="Sig_transdc_His_kin-like_C"/>
</dbReference>
<keyword evidence="3 6" id="KW-0597">Phosphoprotein</keyword>
<keyword evidence="4" id="KW-0808">Transferase</keyword>
<dbReference type="InterPro" id="IPR036097">
    <property type="entry name" value="HisK_dim/P_sf"/>
</dbReference>
<evidence type="ECO:0000256" key="6">
    <source>
        <dbReference type="PROSITE-ProRule" id="PRU00169"/>
    </source>
</evidence>
<evidence type="ECO:0000256" key="3">
    <source>
        <dbReference type="ARBA" id="ARBA00022553"/>
    </source>
</evidence>
<dbReference type="InterPro" id="IPR011006">
    <property type="entry name" value="CheY-like_superfamily"/>
</dbReference>
<dbReference type="CDD" id="cd00082">
    <property type="entry name" value="HisKA"/>
    <property type="match status" value="1"/>
</dbReference>
<dbReference type="SUPFAM" id="SSF55781">
    <property type="entry name" value="GAF domain-like"/>
    <property type="match status" value="1"/>
</dbReference>
<evidence type="ECO:0000256" key="1">
    <source>
        <dbReference type="ARBA" id="ARBA00000085"/>
    </source>
</evidence>